<feature type="domain" description="Cytochrome C biogenesis protein transmembrane" evidence="7">
    <location>
        <begin position="20"/>
        <end position="225"/>
    </location>
</feature>
<keyword evidence="4 6" id="KW-1133">Transmembrane helix</keyword>
<dbReference type="EMBL" id="CP121694">
    <property type="protein sequence ID" value="WRO21762.1"/>
    <property type="molecule type" value="Genomic_DNA"/>
</dbReference>
<keyword evidence="9" id="KW-1185">Reference proteome</keyword>
<evidence type="ECO:0000256" key="5">
    <source>
        <dbReference type="ARBA" id="ARBA00023136"/>
    </source>
</evidence>
<evidence type="ECO:0000256" key="3">
    <source>
        <dbReference type="ARBA" id="ARBA00022692"/>
    </source>
</evidence>
<feature type="transmembrane region" description="Helical" evidence="6">
    <location>
        <begin position="137"/>
        <end position="164"/>
    </location>
</feature>
<dbReference type="InterPro" id="IPR003834">
    <property type="entry name" value="Cyt_c_assmbl_TM_dom"/>
</dbReference>
<dbReference type="AlphaFoldDB" id="A0AAU0UMI2"/>
<evidence type="ECO:0000313" key="9">
    <source>
        <dbReference type="Proteomes" id="UP001329915"/>
    </source>
</evidence>
<dbReference type="GO" id="GO:0017004">
    <property type="term" value="P:cytochrome complex assembly"/>
    <property type="evidence" value="ECO:0007669"/>
    <property type="project" value="InterPro"/>
</dbReference>
<protein>
    <submittedName>
        <fullName evidence="8">Cytochrome c biogenesis CcdA family protein</fullName>
    </submittedName>
</protein>
<dbReference type="KEGG" id="dbc:MFMK1_001580"/>
<proteinExistence type="inferred from homology"/>
<feature type="transmembrane region" description="Helical" evidence="6">
    <location>
        <begin position="209"/>
        <end position="227"/>
    </location>
</feature>
<keyword evidence="3 6" id="KW-0812">Transmembrane</keyword>
<feature type="transmembrane region" description="Helical" evidence="6">
    <location>
        <begin position="16"/>
        <end position="48"/>
    </location>
</feature>
<dbReference type="GO" id="GO:0016020">
    <property type="term" value="C:membrane"/>
    <property type="evidence" value="ECO:0007669"/>
    <property type="project" value="UniProtKB-SubCell"/>
</dbReference>
<dbReference type="Proteomes" id="UP001329915">
    <property type="component" value="Chromosome"/>
</dbReference>
<comment type="subcellular location">
    <subcellularLocation>
        <location evidence="1">Membrane</location>
        <topology evidence="1">Multi-pass membrane protein</topology>
    </subcellularLocation>
</comment>
<feature type="transmembrane region" description="Helical" evidence="6">
    <location>
        <begin position="170"/>
        <end position="197"/>
    </location>
</feature>
<keyword evidence="5 6" id="KW-0472">Membrane</keyword>
<dbReference type="InterPro" id="IPR051790">
    <property type="entry name" value="Cytochrome_c-biogenesis_DsbD"/>
</dbReference>
<evidence type="ECO:0000256" key="4">
    <source>
        <dbReference type="ARBA" id="ARBA00022989"/>
    </source>
</evidence>
<name>A0AAU0UMI2_9FIRM</name>
<dbReference type="RefSeq" id="WP_366924590.1">
    <property type="nucleotide sequence ID" value="NZ_CP121694.1"/>
</dbReference>
<sequence length="229" mass="24815">MEQAISDLAARYLTDYSFVAIIIIFLGGVITSLGPCNLSMIPVLMAYVGGDFNYSRARGFALALFFTLGSSATFVVLGVTIALFGGIFGLANSILYYIVALVCFLVGLHMMGYLHISTSIFNRFQVQRPQKTGYLSSFFLGAVMGLVGNQCGTPILLVILTFVFAKGKLLYGALLLFFYGLGRGVPVVLAGTFTGLVKNLGRFQRYQEMLNKAAGAALLLVGVYFFWHA</sequence>
<evidence type="ECO:0000313" key="8">
    <source>
        <dbReference type="EMBL" id="WRO21762.1"/>
    </source>
</evidence>
<dbReference type="Pfam" id="PF02683">
    <property type="entry name" value="DsbD_TM"/>
    <property type="match status" value="1"/>
</dbReference>
<organism evidence="8 9">
    <name type="scientific">Metallumcola ferriviriculae</name>
    <dbReference type="NCBI Taxonomy" id="3039180"/>
    <lineage>
        <taxon>Bacteria</taxon>
        <taxon>Bacillati</taxon>
        <taxon>Bacillota</taxon>
        <taxon>Clostridia</taxon>
        <taxon>Neomoorellales</taxon>
        <taxon>Desulfitibacteraceae</taxon>
        <taxon>Metallumcola</taxon>
    </lineage>
</organism>
<dbReference type="PANTHER" id="PTHR31272:SF6">
    <property type="entry name" value="CYTOCHROME C-TYPE BIOGENESIS CCDA-LIKE CHLOROPLASTIC PROTEIN"/>
    <property type="match status" value="1"/>
</dbReference>
<evidence type="ECO:0000256" key="1">
    <source>
        <dbReference type="ARBA" id="ARBA00004141"/>
    </source>
</evidence>
<comment type="similarity">
    <text evidence="2">Belongs to the DsbD family.</text>
</comment>
<gene>
    <name evidence="8" type="ORF">MFMK1_001580</name>
</gene>
<accession>A0AAU0UMI2</accession>
<feature type="transmembrane region" description="Helical" evidence="6">
    <location>
        <begin position="60"/>
        <end position="88"/>
    </location>
</feature>
<dbReference type="PANTHER" id="PTHR31272">
    <property type="entry name" value="CYTOCHROME C-TYPE BIOGENESIS PROTEIN HI_1454-RELATED"/>
    <property type="match status" value="1"/>
</dbReference>
<reference evidence="8 9" key="1">
    <citation type="submission" date="2023-04" db="EMBL/GenBank/DDBJ databases">
        <authorList>
            <person name="Hsu D."/>
        </authorList>
    </citation>
    <scope>NUCLEOTIDE SEQUENCE [LARGE SCALE GENOMIC DNA]</scope>
    <source>
        <strain evidence="8 9">MK1</strain>
    </source>
</reference>
<evidence type="ECO:0000259" key="7">
    <source>
        <dbReference type="Pfam" id="PF02683"/>
    </source>
</evidence>
<evidence type="ECO:0000256" key="2">
    <source>
        <dbReference type="ARBA" id="ARBA00006143"/>
    </source>
</evidence>
<feature type="transmembrane region" description="Helical" evidence="6">
    <location>
        <begin position="94"/>
        <end position="116"/>
    </location>
</feature>
<evidence type="ECO:0000256" key="6">
    <source>
        <dbReference type="SAM" id="Phobius"/>
    </source>
</evidence>